<sequence length="231" mass="24255">MTAPLALITGGGTGIGRATAERLLSEGWRVIAVGLDCDDDLPPAIRFHRADVTDTAAILPALAGETDLHGFVHCAGILRHEREWQTADFDAVMQVNVSAGFALANALLPRLETVGGAIVMLASMWAIFGSAGAPAYTASKGAVAALARSMAVAWAPKGIRVNSVAPGWVETRMSARARSDSERAQRINGRIPMGRWAQPSEVASVIRFLLSPDAAYVTGTMLPIDGGYSVC</sequence>
<evidence type="ECO:0000313" key="3">
    <source>
        <dbReference type="Proteomes" id="UP001177080"/>
    </source>
</evidence>
<dbReference type="InterPro" id="IPR036291">
    <property type="entry name" value="NAD(P)-bd_dom_sf"/>
</dbReference>
<evidence type="ECO:0000313" key="2">
    <source>
        <dbReference type="EMBL" id="MDO6124861.1"/>
    </source>
</evidence>
<organism evidence="2 3">
    <name type="scientific">Shinella curvata</name>
    <dbReference type="NCBI Taxonomy" id="1817964"/>
    <lineage>
        <taxon>Bacteria</taxon>
        <taxon>Pseudomonadati</taxon>
        <taxon>Pseudomonadota</taxon>
        <taxon>Alphaproteobacteria</taxon>
        <taxon>Hyphomicrobiales</taxon>
        <taxon>Rhizobiaceae</taxon>
        <taxon>Shinella</taxon>
    </lineage>
</organism>
<dbReference type="RefSeq" id="WP_244763673.1">
    <property type="nucleotide sequence ID" value="NZ_JALJCJ010000008.1"/>
</dbReference>
<dbReference type="PROSITE" id="PS00061">
    <property type="entry name" value="ADH_SHORT"/>
    <property type="match status" value="1"/>
</dbReference>
<dbReference type="PRINTS" id="PR00081">
    <property type="entry name" value="GDHRDH"/>
</dbReference>
<comment type="similarity">
    <text evidence="1">Belongs to the short-chain dehydrogenases/reductases (SDR) family.</text>
</comment>
<protein>
    <submittedName>
        <fullName evidence="2">SDR family oxidoreductase</fullName>
    </submittedName>
</protein>
<name>A0ABT8XM93_9HYPH</name>
<reference evidence="2" key="1">
    <citation type="submission" date="2022-04" db="EMBL/GenBank/DDBJ databases">
        <title>Shinella lacus sp. nov., a novel member of the genus Shinella from water.</title>
        <authorList>
            <person name="Deng Y."/>
        </authorList>
    </citation>
    <scope>NUCLEOTIDE SEQUENCE</scope>
    <source>
        <strain evidence="2">JCM 31239</strain>
    </source>
</reference>
<dbReference type="Gene3D" id="3.40.50.720">
    <property type="entry name" value="NAD(P)-binding Rossmann-like Domain"/>
    <property type="match status" value="1"/>
</dbReference>
<dbReference type="PANTHER" id="PTHR42760">
    <property type="entry name" value="SHORT-CHAIN DEHYDROGENASES/REDUCTASES FAMILY MEMBER"/>
    <property type="match status" value="1"/>
</dbReference>
<comment type="caution">
    <text evidence="2">The sequence shown here is derived from an EMBL/GenBank/DDBJ whole genome shotgun (WGS) entry which is preliminary data.</text>
</comment>
<accession>A0ABT8XM93</accession>
<dbReference type="PANTHER" id="PTHR42760:SF40">
    <property type="entry name" value="3-OXOACYL-[ACYL-CARRIER-PROTEIN] REDUCTASE, CHLOROPLASTIC"/>
    <property type="match status" value="1"/>
</dbReference>
<evidence type="ECO:0000256" key="1">
    <source>
        <dbReference type="ARBA" id="ARBA00006484"/>
    </source>
</evidence>
<dbReference type="InterPro" id="IPR020904">
    <property type="entry name" value="Sc_DH/Rdtase_CS"/>
</dbReference>
<keyword evidence="3" id="KW-1185">Reference proteome</keyword>
<dbReference type="SUPFAM" id="SSF51735">
    <property type="entry name" value="NAD(P)-binding Rossmann-fold domains"/>
    <property type="match status" value="1"/>
</dbReference>
<gene>
    <name evidence="2" type="ORF">GB928_027120</name>
</gene>
<dbReference type="Proteomes" id="UP001177080">
    <property type="component" value="Unassembled WGS sequence"/>
</dbReference>
<dbReference type="Pfam" id="PF13561">
    <property type="entry name" value="adh_short_C2"/>
    <property type="match status" value="1"/>
</dbReference>
<proteinExistence type="inferred from homology"/>
<dbReference type="EMBL" id="WHSC02000017">
    <property type="protein sequence ID" value="MDO6124861.1"/>
    <property type="molecule type" value="Genomic_DNA"/>
</dbReference>
<dbReference type="CDD" id="cd05233">
    <property type="entry name" value="SDR_c"/>
    <property type="match status" value="1"/>
</dbReference>
<dbReference type="InterPro" id="IPR002347">
    <property type="entry name" value="SDR_fam"/>
</dbReference>